<feature type="transmembrane region" description="Helical" evidence="8">
    <location>
        <begin position="189"/>
        <end position="207"/>
    </location>
</feature>
<evidence type="ECO:0000313" key="13">
    <source>
        <dbReference type="Proteomes" id="UP001055303"/>
    </source>
</evidence>
<keyword evidence="8" id="KW-0472">Membrane</keyword>
<evidence type="ECO:0000313" key="12">
    <source>
        <dbReference type="Proteomes" id="UP000401717"/>
    </source>
</evidence>
<dbReference type="EMBL" id="BPQI01000143">
    <property type="protein sequence ID" value="GJD58330.1"/>
    <property type="molecule type" value="Genomic_DNA"/>
</dbReference>
<dbReference type="Pfam" id="PF13746">
    <property type="entry name" value="Fer4_18"/>
    <property type="match status" value="1"/>
</dbReference>
<dbReference type="InterPro" id="IPR014116">
    <property type="entry name" value="Cyt_c_oxidase_cbb3_FixG"/>
</dbReference>
<evidence type="ECO:0000256" key="4">
    <source>
        <dbReference type="ARBA" id="ARBA00022982"/>
    </source>
</evidence>
<keyword evidence="8" id="KW-1133">Transmembrane helix</keyword>
<dbReference type="OrthoDB" id="9811700at2"/>
<reference evidence="10" key="2">
    <citation type="journal article" date="2021" name="Front. Microbiol.">
        <title>Comprehensive Comparative Genomics and Phenotyping of Methylobacterium Species.</title>
        <authorList>
            <person name="Alessa O."/>
            <person name="Ogura Y."/>
            <person name="Fujitani Y."/>
            <person name="Takami H."/>
            <person name="Hayashi T."/>
            <person name="Sahin N."/>
            <person name="Tani A."/>
        </authorList>
    </citation>
    <scope>NUCLEOTIDE SEQUENCE</scope>
    <source>
        <strain evidence="10">DSM 22415</strain>
    </source>
</reference>
<feature type="transmembrane region" description="Helical" evidence="8">
    <location>
        <begin position="65"/>
        <end position="83"/>
    </location>
</feature>
<proteinExistence type="predicted"/>
<protein>
    <recommendedName>
        <fullName evidence="9">4Fe-4S ferredoxin-type domain-containing protein</fullName>
    </recommendedName>
</protein>
<evidence type="ECO:0000256" key="1">
    <source>
        <dbReference type="ARBA" id="ARBA00022448"/>
    </source>
</evidence>
<dbReference type="Proteomes" id="UP001055303">
    <property type="component" value="Unassembled WGS sequence"/>
</dbReference>
<feature type="region of interest" description="Disordered" evidence="7">
    <location>
        <begin position="1"/>
        <end position="23"/>
    </location>
</feature>
<evidence type="ECO:0000256" key="6">
    <source>
        <dbReference type="ARBA" id="ARBA00023014"/>
    </source>
</evidence>
<dbReference type="AlphaFoldDB" id="A0A564G6B5"/>
<dbReference type="GO" id="GO:0051539">
    <property type="term" value="F:4 iron, 4 sulfur cluster binding"/>
    <property type="evidence" value="ECO:0007669"/>
    <property type="project" value="UniProtKB-KW"/>
</dbReference>
<dbReference type="PROSITE" id="PS51379">
    <property type="entry name" value="4FE4S_FER_2"/>
    <property type="match status" value="1"/>
</dbReference>
<dbReference type="PROSITE" id="PS00198">
    <property type="entry name" value="4FE4S_FER_1"/>
    <property type="match status" value="1"/>
</dbReference>
<keyword evidence="13" id="KW-1185">Reference proteome</keyword>
<dbReference type="EMBL" id="CABFVH010000060">
    <property type="protein sequence ID" value="VUF15566.1"/>
    <property type="molecule type" value="Genomic_DNA"/>
</dbReference>
<sequence>MSLAEPTETKAPARLASSTPGVGRAKKFGTAATRAAIPAVSGSLYAARTKIHPQAVHGTFRRIKWALLALTLGTYYLVPFLRWDRGPGEPSQAVLIDLDRGRFYAFSIELWPQDVTYVMGLLILAALTLFLMNAVAGRVWCGYLCPQTVWTDLFLAVERLIEGDRRARLKLDAAPWSVEKVALRTMKHAIWLMIAWWTGGAWVLYFADAPTLVAQLATFQAPPVAYMAILTLTATTYLLAGHMREQVCTYMCPWPRIQAALTDEHALNILYRGERGEPRVSAKKTAALRAAGQPAGDCVDCFACVTACPAGIDIRAGLQMDCIQCGLCVDACDTVMGRLGRPGGLIGYDTEANCRSRAAGGPPVSRILRPRTVLYGLLVAGVGGGMLYGLATRSFAGLSVLHDRNPLFVTLSDGATRNGYTVRLINKWHAERRFALSVEGLAEARVEVVGGTPGALPVPPDATQEFRVLVFAPAGARPDPSVPLTFRIHDPATGETALAQDTFKAP</sequence>
<dbReference type="Gene3D" id="2.60.40.10">
    <property type="entry name" value="Immunoglobulins"/>
    <property type="match status" value="1"/>
</dbReference>
<evidence type="ECO:0000256" key="8">
    <source>
        <dbReference type="SAM" id="Phobius"/>
    </source>
</evidence>
<keyword evidence="4" id="KW-0249">Electron transport</keyword>
<dbReference type="InterPro" id="IPR013783">
    <property type="entry name" value="Ig-like_fold"/>
</dbReference>
<evidence type="ECO:0000259" key="9">
    <source>
        <dbReference type="PROSITE" id="PS51379"/>
    </source>
</evidence>
<reference evidence="10" key="3">
    <citation type="submission" date="2021-08" db="EMBL/GenBank/DDBJ databases">
        <authorList>
            <person name="Tani A."/>
            <person name="Ola A."/>
            <person name="Ogura Y."/>
            <person name="Katsura K."/>
            <person name="Hayashi T."/>
        </authorList>
    </citation>
    <scope>NUCLEOTIDE SEQUENCE</scope>
    <source>
        <strain evidence="10">DSM 22415</strain>
    </source>
</reference>
<name>A0A564G6B5_9HYPH</name>
<dbReference type="Proteomes" id="UP000401717">
    <property type="component" value="Unassembled WGS sequence"/>
</dbReference>
<evidence type="ECO:0000313" key="10">
    <source>
        <dbReference type="EMBL" id="GJD58330.1"/>
    </source>
</evidence>
<gene>
    <name evidence="10" type="ORF">IFDJLNFL_4249</name>
    <name evidence="11" type="ORF">MTDSW087_05309</name>
</gene>
<dbReference type="Pfam" id="PF11614">
    <property type="entry name" value="FixG_C"/>
    <property type="match status" value="1"/>
</dbReference>
<accession>A0A564G6B5</accession>
<dbReference type="PANTHER" id="PTHR30176">
    <property type="entry name" value="FERREDOXIN-TYPE PROTEIN NAPH"/>
    <property type="match status" value="1"/>
</dbReference>
<evidence type="ECO:0000256" key="3">
    <source>
        <dbReference type="ARBA" id="ARBA00022723"/>
    </source>
</evidence>
<organism evidence="11 12">
    <name type="scientific">Methylobacterium dankookense</name>
    <dbReference type="NCBI Taxonomy" id="560405"/>
    <lineage>
        <taxon>Bacteria</taxon>
        <taxon>Pseudomonadati</taxon>
        <taxon>Pseudomonadota</taxon>
        <taxon>Alphaproteobacteria</taxon>
        <taxon>Hyphomicrobiales</taxon>
        <taxon>Methylobacteriaceae</taxon>
        <taxon>Methylobacterium</taxon>
    </lineage>
</organism>
<dbReference type="Pfam" id="PF12801">
    <property type="entry name" value="Fer4_5"/>
    <property type="match status" value="1"/>
</dbReference>
<keyword evidence="6" id="KW-0411">Iron-sulfur</keyword>
<keyword evidence="1" id="KW-0813">Transport</keyword>
<keyword evidence="8" id="KW-0812">Transmembrane</keyword>
<feature type="transmembrane region" description="Helical" evidence="8">
    <location>
        <begin position="373"/>
        <end position="391"/>
    </location>
</feature>
<feature type="transmembrane region" description="Helical" evidence="8">
    <location>
        <begin position="219"/>
        <end position="240"/>
    </location>
</feature>
<dbReference type="GO" id="GO:0005886">
    <property type="term" value="C:plasma membrane"/>
    <property type="evidence" value="ECO:0007669"/>
    <property type="project" value="TreeGrafter"/>
</dbReference>
<dbReference type="InterPro" id="IPR032879">
    <property type="entry name" value="FixG_C"/>
</dbReference>
<dbReference type="SUPFAM" id="SSF54862">
    <property type="entry name" value="4Fe-4S ferredoxins"/>
    <property type="match status" value="1"/>
</dbReference>
<dbReference type="GO" id="GO:0046872">
    <property type="term" value="F:metal ion binding"/>
    <property type="evidence" value="ECO:0007669"/>
    <property type="project" value="UniProtKB-KW"/>
</dbReference>
<feature type="transmembrane region" description="Helical" evidence="8">
    <location>
        <begin position="115"/>
        <end position="136"/>
    </location>
</feature>
<dbReference type="InterPro" id="IPR017900">
    <property type="entry name" value="4Fe4S_Fe_S_CS"/>
</dbReference>
<dbReference type="InterPro" id="IPR051684">
    <property type="entry name" value="Electron_Trans/Redox"/>
</dbReference>
<dbReference type="RefSeq" id="WP_144768258.1">
    <property type="nucleotide sequence ID" value="NZ_BPQI01000143.1"/>
</dbReference>
<dbReference type="PANTHER" id="PTHR30176:SF3">
    <property type="entry name" value="FERREDOXIN-TYPE PROTEIN NAPH"/>
    <property type="match status" value="1"/>
</dbReference>
<keyword evidence="3" id="KW-0479">Metal-binding</keyword>
<evidence type="ECO:0000256" key="5">
    <source>
        <dbReference type="ARBA" id="ARBA00023004"/>
    </source>
</evidence>
<evidence type="ECO:0000313" key="11">
    <source>
        <dbReference type="EMBL" id="VUF15566.1"/>
    </source>
</evidence>
<dbReference type="NCBIfam" id="TIGR02745">
    <property type="entry name" value="ccoG_rdxA_fixG"/>
    <property type="match status" value="1"/>
</dbReference>
<feature type="domain" description="4Fe-4S ferredoxin-type" evidence="9">
    <location>
        <begin position="288"/>
        <end position="317"/>
    </location>
</feature>
<keyword evidence="2" id="KW-0004">4Fe-4S</keyword>
<evidence type="ECO:0000256" key="2">
    <source>
        <dbReference type="ARBA" id="ARBA00022485"/>
    </source>
</evidence>
<keyword evidence="5" id="KW-0408">Iron</keyword>
<dbReference type="InterPro" id="IPR017896">
    <property type="entry name" value="4Fe4S_Fe-S-bd"/>
</dbReference>
<reference evidence="11 12" key="1">
    <citation type="submission" date="2019-06" db="EMBL/GenBank/DDBJ databases">
        <authorList>
            <person name="Rodrigo-Torres L."/>
            <person name="Arahal R. D."/>
            <person name="Lucena T."/>
        </authorList>
    </citation>
    <scope>NUCLEOTIDE SEQUENCE [LARGE SCALE GENOMIC DNA]</scope>
    <source>
        <strain evidence="11 12">SW08-7</strain>
    </source>
</reference>
<evidence type="ECO:0000256" key="7">
    <source>
        <dbReference type="SAM" id="MobiDB-lite"/>
    </source>
</evidence>